<evidence type="ECO:0000256" key="3">
    <source>
        <dbReference type="ARBA" id="ARBA00012754"/>
    </source>
</evidence>
<reference evidence="11" key="1">
    <citation type="submission" date="2018-05" db="EMBL/GenBank/DDBJ databases">
        <authorList>
            <person name="Du Z."/>
            <person name="Wang X."/>
        </authorList>
    </citation>
    <scope>NUCLEOTIDE SEQUENCE [LARGE SCALE GENOMIC DNA]</scope>
    <source>
        <strain evidence="11">WDS4C29</strain>
    </source>
</reference>
<evidence type="ECO:0000259" key="8">
    <source>
        <dbReference type="Pfam" id="PF17753"/>
    </source>
</evidence>
<dbReference type="Proteomes" id="UP000245293">
    <property type="component" value="Unassembled WGS sequence"/>
</dbReference>
<feature type="domain" description="Beta-mannosidase-like galactose-binding" evidence="9">
    <location>
        <begin position="13"/>
        <end position="178"/>
    </location>
</feature>
<evidence type="ECO:0000259" key="7">
    <source>
        <dbReference type="Pfam" id="PF00703"/>
    </source>
</evidence>
<dbReference type="Pfam" id="PF00703">
    <property type="entry name" value="Glyco_hydro_2"/>
    <property type="match status" value="1"/>
</dbReference>
<feature type="domain" description="Glycoside hydrolase family 2 immunoglobulin-like beta-sandwich" evidence="7">
    <location>
        <begin position="189"/>
        <end position="284"/>
    </location>
</feature>
<dbReference type="SUPFAM" id="SSF49785">
    <property type="entry name" value="Galactose-binding domain-like"/>
    <property type="match status" value="1"/>
</dbReference>
<dbReference type="InterPro" id="IPR017853">
    <property type="entry name" value="GH"/>
</dbReference>
<comment type="similarity">
    <text evidence="2">Belongs to the glycosyl hydrolase 2 family.</text>
</comment>
<evidence type="ECO:0000256" key="4">
    <source>
        <dbReference type="ARBA" id="ARBA00022801"/>
    </source>
</evidence>
<evidence type="ECO:0000256" key="2">
    <source>
        <dbReference type="ARBA" id="ARBA00007401"/>
    </source>
</evidence>
<evidence type="ECO:0000256" key="1">
    <source>
        <dbReference type="ARBA" id="ARBA00000829"/>
    </source>
</evidence>
<evidence type="ECO:0000313" key="11">
    <source>
        <dbReference type="Proteomes" id="UP000245293"/>
    </source>
</evidence>
<dbReference type="InterPro" id="IPR050887">
    <property type="entry name" value="Beta-mannosidase_GH2"/>
</dbReference>
<evidence type="ECO:0000256" key="6">
    <source>
        <dbReference type="ARBA" id="ARBA00023295"/>
    </source>
</evidence>
<keyword evidence="6" id="KW-0326">Glycosidase</keyword>
<organism evidence="10 11">
    <name type="scientific">Salibaculum griseiflavum</name>
    <dbReference type="NCBI Taxonomy" id="1914409"/>
    <lineage>
        <taxon>Bacteria</taxon>
        <taxon>Pseudomonadati</taxon>
        <taxon>Pseudomonadota</taxon>
        <taxon>Alphaproteobacteria</taxon>
        <taxon>Rhodobacterales</taxon>
        <taxon>Roseobacteraceae</taxon>
        <taxon>Salibaculum</taxon>
    </lineage>
</organism>
<evidence type="ECO:0000313" key="10">
    <source>
        <dbReference type="EMBL" id="PWG18377.1"/>
    </source>
</evidence>
<dbReference type="InterPro" id="IPR041625">
    <property type="entry name" value="Beta-mannosidase_Ig"/>
</dbReference>
<gene>
    <name evidence="10" type="ORF">DFK10_00135</name>
</gene>
<dbReference type="PANTHER" id="PTHR43730">
    <property type="entry name" value="BETA-MANNOSIDASE"/>
    <property type="match status" value="1"/>
</dbReference>
<dbReference type="RefSeq" id="WP_109385359.1">
    <property type="nucleotide sequence ID" value="NZ_QETF01000001.1"/>
</dbReference>
<dbReference type="GO" id="GO:0004567">
    <property type="term" value="F:beta-mannosidase activity"/>
    <property type="evidence" value="ECO:0007669"/>
    <property type="project" value="UniProtKB-EC"/>
</dbReference>
<dbReference type="GO" id="GO:0005975">
    <property type="term" value="P:carbohydrate metabolic process"/>
    <property type="evidence" value="ECO:0007669"/>
    <property type="project" value="InterPro"/>
</dbReference>
<dbReference type="SUPFAM" id="SSF49303">
    <property type="entry name" value="beta-Galactosidase/glucuronidase domain"/>
    <property type="match status" value="2"/>
</dbReference>
<keyword evidence="11" id="KW-1185">Reference proteome</keyword>
<comment type="catalytic activity">
    <reaction evidence="1">
        <text>Hydrolysis of terminal, non-reducing beta-D-mannose residues in beta-D-mannosides.</text>
        <dbReference type="EC" id="3.2.1.25"/>
    </reaction>
</comment>
<dbReference type="EC" id="3.2.1.25" evidence="3"/>
<dbReference type="InterPro" id="IPR008979">
    <property type="entry name" value="Galactose-bd-like_sf"/>
</dbReference>
<keyword evidence="4" id="KW-0378">Hydrolase</keyword>
<comment type="caution">
    <text evidence="10">The sequence shown here is derived from an EMBL/GenBank/DDBJ whole genome shotgun (WGS) entry which is preliminary data.</text>
</comment>
<dbReference type="Pfam" id="PF22666">
    <property type="entry name" value="Glyco_hydro_2_N2"/>
    <property type="match status" value="1"/>
</dbReference>
<name>A0A2V1PAR5_9RHOB</name>
<dbReference type="GO" id="GO:0006516">
    <property type="term" value="P:glycoprotein catabolic process"/>
    <property type="evidence" value="ECO:0007669"/>
    <property type="project" value="TreeGrafter"/>
</dbReference>
<dbReference type="Pfam" id="PF17753">
    <property type="entry name" value="Ig_mannosidase"/>
    <property type="match status" value="1"/>
</dbReference>
<evidence type="ECO:0000259" key="9">
    <source>
        <dbReference type="Pfam" id="PF22666"/>
    </source>
</evidence>
<keyword evidence="5" id="KW-0325">Glycoprotein</keyword>
<feature type="domain" description="Beta-mannosidase Ig-fold" evidence="8">
    <location>
        <begin position="725"/>
        <end position="794"/>
    </location>
</feature>
<protein>
    <recommendedName>
        <fullName evidence="3">beta-mannosidase</fullName>
        <ecNumber evidence="3">3.2.1.25</ecNumber>
    </recommendedName>
</protein>
<sequence length="800" mass="90624">MTAPTDIFLAGLWQLTDETGDYACDMAIPGDGVTALEQAALISDPYWGRNEYALRWISERDWVLRRTVDLTDTDVELVIEGLDTVAEVRWNGALIIAADNVHRTHRWPLSTLVRQGENEIEITFRSPVREGALRQAAQPFRIPYSTDNNPIPNGNMLRKVQCDFGWDWNIALAPFGIVGDIRLEPARATRINAVQVRQQIEDGVANVWVMLDAAAYADETVWVRFAGQEKELALFATDGEKRFAQHFEIKEPELWWPNGMGDQPLYDLSITCGTQEIRRRIGLRQIELITAEDEAGASFGFRVNGVDVFAKGANWIPADALHGRITPEKTRALLQSAADAHMNMIRVWGGGRYEPDSFYEACDELGLMVWQDFMFACSLYPSTDDFLENVREEVRENVARLQHHACLALWCGDNELVGALDWFPESRDNRDRYLVNYDRLNRTIETALKETDPDANWWPSSPSLGPMDFRDGWHVDGQGDMHFWSVWHEGRDFDHYRDVKPRFCSEFGFQSYPSMPVIETFTDPADRNIASPVFESHQKNAGGNARIAETMFRYFRWPERFEDFVWLSQIQQAEAIKTAVTHWRGLKPHCMGTLYWQLNDTWPVCSWSSLDYGGGWKMLHYAARRFYAPVTVVAVPGDETITLRAVNDRPDPVTLTVTARAVALSGETREVAQRVIEVNTRAEDVLSIPRSALGEGEMLHFDWHSEAEHGADLFAPHPYKSYDLIDPGLELERDGNALTIRSGALALFATVEADIPGRFSDNAVPVLPGHPARITFIPDDPDATARFTLRDLHSATMATP</sequence>
<dbReference type="InterPro" id="IPR013783">
    <property type="entry name" value="Ig-like_fold"/>
</dbReference>
<accession>A0A2V1PAR5</accession>
<dbReference type="InterPro" id="IPR054593">
    <property type="entry name" value="Beta-mannosidase-like_N2"/>
</dbReference>
<dbReference type="OrthoDB" id="9758603at2"/>
<dbReference type="Gene3D" id="2.60.40.10">
    <property type="entry name" value="Immunoglobulins"/>
    <property type="match status" value="2"/>
</dbReference>
<dbReference type="SUPFAM" id="SSF51445">
    <property type="entry name" value="(Trans)glycosidases"/>
    <property type="match status" value="1"/>
</dbReference>
<dbReference type="Gene3D" id="3.20.20.80">
    <property type="entry name" value="Glycosidases"/>
    <property type="match status" value="1"/>
</dbReference>
<proteinExistence type="inferred from homology"/>
<dbReference type="InterPro" id="IPR006102">
    <property type="entry name" value="Ig-like_GH2"/>
</dbReference>
<evidence type="ECO:0000256" key="5">
    <source>
        <dbReference type="ARBA" id="ARBA00023180"/>
    </source>
</evidence>
<dbReference type="EMBL" id="QETF01000001">
    <property type="protein sequence ID" value="PWG18377.1"/>
    <property type="molecule type" value="Genomic_DNA"/>
</dbReference>
<dbReference type="FunFam" id="3.20.20.80:FF:000050">
    <property type="entry name" value="Beta-mannosidase B"/>
    <property type="match status" value="1"/>
</dbReference>
<dbReference type="InterPro" id="IPR036156">
    <property type="entry name" value="Beta-gal/glucu_dom_sf"/>
</dbReference>
<dbReference type="PANTHER" id="PTHR43730:SF1">
    <property type="entry name" value="BETA-MANNOSIDASE"/>
    <property type="match status" value="1"/>
</dbReference>
<dbReference type="AlphaFoldDB" id="A0A2V1PAR5"/>
<dbReference type="Gene3D" id="2.60.120.260">
    <property type="entry name" value="Galactose-binding domain-like"/>
    <property type="match status" value="1"/>
</dbReference>